<evidence type="ECO:0000256" key="2">
    <source>
        <dbReference type="ARBA" id="ARBA00022517"/>
    </source>
</evidence>
<keyword evidence="1 10" id="KW-0963">Cytoplasm</keyword>
<feature type="domain" description="EngC GTPase" evidence="12">
    <location>
        <begin position="130"/>
        <end position="277"/>
    </location>
</feature>
<feature type="binding site" evidence="10">
    <location>
        <begin position="169"/>
        <end position="172"/>
    </location>
    <ligand>
        <name>GTP</name>
        <dbReference type="ChEBI" id="CHEBI:37565"/>
    </ligand>
</feature>
<keyword evidence="7 10" id="KW-0862">Zinc</keyword>
<dbReference type="GO" id="GO:0042274">
    <property type="term" value="P:ribosomal small subunit biogenesis"/>
    <property type="evidence" value="ECO:0007669"/>
    <property type="project" value="UniProtKB-UniRule"/>
</dbReference>
<evidence type="ECO:0000256" key="9">
    <source>
        <dbReference type="ARBA" id="ARBA00023134"/>
    </source>
</evidence>
<dbReference type="Gene3D" id="3.40.50.300">
    <property type="entry name" value="P-loop containing nucleotide triphosphate hydrolases"/>
    <property type="match status" value="1"/>
</dbReference>
<evidence type="ECO:0000313" key="15">
    <source>
        <dbReference type="Proteomes" id="UP000191418"/>
    </source>
</evidence>
<dbReference type="Gene3D" id="1.10.40.50">
    <property type="entry name" value="Probable gtpase engc, domain 3"/>
    <property type="match status" value="1"/>
</dbReference>
<dbReference type="HAMAP" id="MF_01820">
    <property type="entry name" value="GTPase_RsgA"/>
    <property type="match status" value="1"/>
</dbReference>
<comment type="similarity">
    <text evidence="10">Belongs to the TRAFAC class YlqF/YawG GTPase family. RsgA subfamily.</text>
</comment>
<evidence type="ECO:0000313" key="14">
    <source>
        <dbReference type="EMBL" id="OPX55408.1"/>
    </source>
</evidence>
<dbReference type="GO" id="GO:0005737">
    <property type="term" value="C:cytoplasm"/>
    <property type="evidence" value="ECO:0007669"/>
    <property type="project" value="UniProtKB-SubCell"/>
</dbReference>
<dbReference type="PROSITE" id="PS51721">
    <property type="entry name" value="G_CP"/>
    <property type="match status" value="1"/>
</dbReference>
<dbReference type="AlphaFoldDB" id="A0A1V4T5E6"/>
<name>A0A1V4T5E6_9GAMM</name>
<dbReference type="NCBIfam" id="TIGR00157">
    <property type="entry name" value="ribosome small subunit-dependent GTPase A"/>
    <property type="match status" value="1"/>
</dbReference>
<feature type="binding site" evidence="10">
    <location>
        <position position="302"/>
    </location>
    <ligand>
        <name>Zn(2+)</name>
        <dbReference type="ChEBI" id="CHEBI:29105"/>
    </ligand>
</feature>
<accession>A0A1V4T5E6</accession>
<organism evidence="14 15">
    <name type="scientific">Oceanospirillum multiglobuliferum</name>
    <dbReference type="NCBI Taxonomy" id="64969"/>
    <lineage>
        <taxon>Bacteria</taxon>
        <taxon>Pseudomonadati</taxon>
        <taxon>Pseudomonadota</taxon>
        <taxon>Gammaproteobacteria</taxon>
        <taxon>Oceanospirillales</taxon>
        <taxon>Oceanospirillaceae</taxon>
        <taxon>Oceanospirillum</taxon>
    </lineage>
</organism>
<proteinExistence type="inferred from homology"/>
<evidence type="ECO:0000259" key="13">
    <source>
        <dbReference type="PROSITE" id="PS51721"/>
    </source>
</evidence>
<sequence length="375" mass="42249">MSSALKDTAVLDTANRTNNLSLTSLGWGHFFQQQLILEEFTQLTPFRVTEVHRNRIVLQTVMEAPDGEMQLQEQNLSTLFWKDRPTQERPTVGDWLLLDADQQPIRLLNRFSLIQRLAAGIETNQQLIAANIDTLLIVTSCNQDFNLSRIERYLSLAAESRIQPVVVLTKSDLCESPERYIDQIRSLDNLLPVESVNATDPNSVKQLQPWCKSGQTLVLTGSSGVGKSTLVNSLSGQHEQDTQDIRENDAKGRHTTTGRSLHLISGGGLLLDTPGMRELKLFDSEFGIRKTFSEIETLAEQCRFADCLHLDEPDCAVTTAINDGRLEARRLESYHKLMSEQERSQQSVAAKREKDRALGRFYKSAKSSIKQHKGR</sequence>
<dbReference type="CDD" id="cd01854">
    <property type="entry name" value="YjeQ_EngC"/>
    <property type="match status" value="1"/>
</dbReference>
<keyword evidence="4 10" id="KW-0699">rRNA-binding</keyword>
<protein>
    <recommendedName>
        <fullName evidence="10">Small ribosomal subunit biogenesis GTPase RsgA</fullName>
        <ecNumber evidence="10">3.6.1.-</ecNumber>
    </recommendedName>
</protein>
<dbReference type="InterPro" id="IPR010914">
    <property type="entry name" value="RsgA_GTPase_dom"/>
</dbReference>
<evidence type="ECO:0000259" key="12">
    <source>
        <dbReference type="PROSITE" id="PS50936"/>
    </source>
</evidence>
<evidence type="ECO:0000256" key="10">
    <source>
        <dbReference type="HAMAP-Rule" id="MF_01820"/>
    </source>
</evidence>
<keyword evidence="9 10" id="KW-0342">GTP-binding</keyword>
<feature type="binding site" evidence="10">
    <location>
        <position position="307"/>
    </location>
    <ligand>
        <name>Zn(2+)</name>
        <dbReference type="ChEBI" id="CHEBI:29105"/>
    </ligand>
</feature>
<dbReference type="EC" id="3.6.1.-" evidence="10"/>
<dbReference type="PROSITE" id="PS50936">
    <property type="entry name" value="ENGC_GTPASE"/>
    <property type="match status" value="1"/>
</dbReference>
<feature type="domain" description="CP-type G" evidence="13">
    <location>
        <begin position="124"/>
        <end position="279"/>
    </location>
</feature>
<dbReference type="InterPro" id="IPR030378">
    <property type="entry name" value="G_CP_dom"/>
</dbReference>
<comment type="function">
    <text evidence="10">One of several proteins that assist in the late maturation steps of the functional core of the 30S ribosomal subunit. Helps release RbfA from mature subunits. May play a role in the assembly of ribosomal proteins into the subunit. Circularly permuted GTPase that catalyzes slow GTP hydrolysis, GTPase activity is stimulated by the 30S ribosomal subunit.</text>
</comment>
<comment type="subunit">
    <text evidence="10">Monomer. Associates with 30S ribosomal subunit, binds 16S rRNA.</text>
</comment>
<dbReference type="Proteomes" id="UP000191418">
    <property type="component" value="Unassembled WGS sequence"/>
</dbReference>
<evidence type="ECO:0000256" key="3">
    <source>
        <dbReference type="ARBA" id="ARBA00022723"/>
    </source>
</evidence>
<feature type="region of interest" description="Disordered" evidence="11">
    <location>
        <begin position="234"/>
        <end position="258"/>
    </location>
</feature>
<keyword evidence="2 10" id="KW-0690">Ribosome biogenesis</keyword>
<dbReference type="PANTHER" id="PTHR32120:SF10">
    <property type="entry name" value="SMALL RIBOSOMAL SUBUNIT BIOGENESIS GTPASE RSGA"/>
    <property type="match status" value="1"/>
</dbReference>
<dbReference type="Pfam" id="PF03193">
    <property type="entry name" value="RsgA_GTPase"/>
    <property type="match status" value="1"/>
</dbReference>
<dbReference type="EMBL" id="MTSM01000010">
    <property type="protein sequence ID" value="OPX55408.1"/>
    <property type="molecule type" value="Genomic_DNA"/>
</dbReference>
<feature type="binding site" evidence="10">
    <location>
        <position position="309"/>
    </location>
    <ligand>
        <name>Zn(2+)</name>
        <dbReference type="ChEBI" id="CHEBI:29105"/>
    </ligand>
</feature>
<feature type="binding site" evidence="10">
    <location>
        <position position="315"/>
    </location>
    <ligand>
        <name>Zn(2+)</name>
        <dbReference type="ChEBI" id="CHEBI:29105"/>
    </ligand>
</feature>
<evidence type="ECO:0000256" key="11">
    <source>
        <dbReference type="SAM" id="MobiDB-lite"/>
    </source>
</evidence>
<keyword evidence="6 10" id="KW-0378">Hydrolase</keyword>
<comment type="caution">
    <text evidence="14">The sequence shown here is derived from an EMBL/GenBank/DDBJ whole genome shotgun (WGS) entry which is preliminary data.</text>
</comment>
<dbReference type="GO" id="GO:0046872">
    <property type="term" value="F:metal ion binding"/>
    <property type="evidence" value="ECO:0007669"/>
    <property type="project" value="UniProtKB-KW"/>
</dbReference>
<keyword evidence="8 10" id="KW-0694">RNA-binding</keyword>
<keyword evidence="3 10" id="KW-0479">Metal-binding</keyword>
<gene>
    <name evidence="10" type="primary">rsgA</name>
    <name evidence="14" type="ORF">BTE48_09090</name>
</gene>
<feature type="compositionally biased region" description="Basic and acidic residues" evidence="11">
    <location>
        <begin position="238"/>
        <end position="252"/>
    </location>
</feature>
<dbReference type="GO" id="GO:0019843">
    <property type="term" value="F:rRNA binding"/>
    <property type="evidence" value="ECO:0007669"/>
    <property type="project" value="UniProtKB-KW"/>
</dbReference>
<dbReference type="GO" id="GO:0003924">
    <property type="term" value="F:GTPase activity"/>
    <property type="evidence" value="ECO:0007669"/>
    <property type="project" value="UniProtKB-UniRule"/>
</dbReference>
<feature type="region of interest" description="Disordered" evidence="11">
    <location>
        <begin position="338"/>
        <end position="375"/>
    </location>
</feature>
<evidence type="ECO:0000256" key="6">
    <source>
        <dbReference type="ARBA" id="ARBA00022801"/>
    </source>
</evidence>
<evidence type="ECO:0000256" key="4">
    <source>
        <dbReference type="ARBA" id="ARBA00022730"/>
    </source>
</evidence>
<evidence type="ECO:0000256" key="8">
    <source>
        <dbReference type="ARBA" id="ARBA00022884"/>
    </source>
</evidence>
<dbReference type="InterPro" id="IPR027417">
    <property type="entry name" value="P-loop_NTPase"/>
</dbReference>
<evidence type="ECO:0000256" key="7">
    <source>
        <dbReference type="ARBA" id="ARBA00022833"/>
    </source>
</evidence>
<comment type="subcellular location">
    <subcellularLocation>
        <location evidence="10">Cytoplasm</location>
    </subcellularLocation>
</comment>
<keyword evidence="5 10" id="KW-0547">Nucleotide-binding</keyword>
<dbReference type="STRING" id="64969.SAMN02745127_01634"/>
<dbReference type="GO" id="GO:0005525">
    <property type="term" value="F:GTP binding"/>
    <property type="evidence" value="ECO:0007669"/>
    <property type="project" value="UniProtKB-UniRule"/>
</dbReference>
<keyword evidence="15" id="KW-1185">Reference proteome</keyword>
<evidence type="ECO:0000256" key="5">
    <source>
        <dbReference type="ARBA" id="ARBA00022741"/>
    </source>
</evidence>
<comment type="cofactor">
    <cofactor evidence="10">
        <name>Zn(2+)</name>
        <dbReference type="ChEBI" id="CHEBI:29105"/>
    </cofactor>
    <text evidence="10">Binds 1 zinc ion per subunit.</text>
</comment>
<dbReference type="PANTHER" id="PTHR32120">
    <property type="entry name" value="SMALL RIBOSOMAL SUBUNIT BIOGENESIS GTPASE RSGA"/>
    <property type="match status" value="1"/>
</dbReference>
<feature type="binding site" evidence="10">
    <location>
        <begin position="221"/>
        <end position="229"/>
    </location>
    <ligand>
        <name>GTP</name>
        <dbReference type="ChEBI" id="CHEBI:37565"/>
    </ligand>
</feature>
<evidence type="ECO:0000256" key="1">
    <source>
        <dbReference type="ARBA" id="ARBA00022490"/>
    </source>
</evidence>
<reference evidence="14 15" key="1">
    <citation type="submission" date="2017-01" db="EMBL/GenBank/DDBJ databases">
        <title>Genome Sequencing of a Marine Spirillum, Oceanospirillum multiglobuliferum ATCC 33336, from Japan.</title>
        <authorList>
            <person name="Carney J.G."/>
            <person name="Trachtenberg A.M."/>
            <person name="Rheaume B.A."/>
            <person name="Linnane J.D."/>
            <person name="Pitts N.L."/>
            <person name="Mykles D.L."/>
            <person name="Maclea K.S."/>
        </authorList>
    </citation>
    <scope>NUCLEOTIDE SEQUENCE [LARGE SCALE GENOMIC DNA]</scope>
    <source>
        <strain evidence="14 15">ATCC 33336</strain>
    </source>
</reference>
<dbReference type="InterPro" id="IPR004881">
    <property type="entry name" value="Ribosome_biogen_GTPase_RsgA"/>
</dbReference>
<dbReference type="SUPFAM" id="SSF52540">
    <property type="entry name" value="P-loop containing nucleoside triphosphate hydrolases"/>
    <property type="match status" value="1"/>
</dbReference>